<sequence length="148" mass="16283">MIVVVRQRLDARMGVVMWVAYGQHGKRVRDERDACDDDHDPAIDGVGVEQAADAFDQDPHGEREDHRRVGLRGQDGAAVPTERTPTRGRATGELHCVDGEPQPCDVGQVVRRVGQETERVGDEAEHDLHRHDHQVDGESEAQSVGPGV</sequence>
<feature type="region of interest" description="Disordered" evidence="1">
    <location>
        <begin position="51"/>
        <end position="148"/>
    </location>
</feature>
<proteinExistence type="predicted"/>
<name>A0A6J7ABB5_9ZZZZ</name>
<dbReference type="EMBL" id="CAFABA010000049">
    <property type="protein sequence ID" value="CAB4830103.1"/>
    <property type="molecule type" value="Genomic_DNA"/>
</dbReference>
<gene>
    <name evidence="2" type="ORF">UFOPK3139_01374</name>
</gene>
<evidence type="ECO:0000313" key="2">
    <source>
        <dbReference type="EMBL" id="CAB4830103.1"/>
    </source>
</evidence>
<reference evidence="2" key="1">
    <citation type="submission" date="2020-05" db="EMBL/GenBank/DDBJ databases">
        <authorList>
            <person name="Chiriac C."/>
            <person name="Salcher M."/>
            <person name="Ghai R."/>
            <person name="Kavagutti S V."/>
        </authorList>
    </citation>
    <scope>NUCLEOTIDE SEQUENCE</scope>
</reference>
<accession>A0A6J7ABB5</accession>
<feature type="compositionally biased region" description="Basic and acidic residues" evidence="1">
    <location>
        <begin position="113"/>
        <end position="136"/>
    </location>
</feature>
<organism evidence="2">
    <name type="scientific">freshwater metagenome</name>
    <dbReference type="NCBI Taxonomy" id="449393"/>
    <lineage>
        <taxon>unclassified sequences</taxon>
        <taxon>metagenomes</taxon>
        <taxon>ecological metagenomes</taxon>
    </lineage>
</organism>
<dbReference type="AlphaFoldDB" id="A0A6J7ABB5"/>
<protein>
    <submittedName>
        <fullName evidence="2">Unannotated protein</fullName>
    </submittedName>
</protein>
<feature type="compositionally biased region" description="Basic and acidic residues" evidence="1">
    <location>
        <begin position="57"/>
        <end position="68"/>
    </location>
</feature>
<evidence type="ECO:0000256" key="1">
    <source>
        <dbReference type="SAM" id="MobiDB-lite"/>
    </source>
</evidence>